<keyword evidence="4" id="KW-1185">Reference proteome</keyword>
<proteinExistence type="predicted"/>
<dbReference type="InterPro" id="IPR002711">
    <property type="entry name" value="HNH"/>
</dbReference>
<evidence type="ECO:0000313" key="3">
    <source>
        <dbReference type="EMBL" id="AUV82889.1"/>
    </source>
</evidence>
<feature type="domain" description="HNH nuclease" evidence="2">
    <location>
        <begin position="151"/>
        <end position="200"/>
    </location>
</feature>
<dbReference type="Gene3D" id="1.10.30.50">
    <property type="match status" value="1"/>
</dbReference>
<protein>
    <recommendedName>
        <fullName evidence="2">HNH nuclease domain-containing protein</fullName>
    </recommendedName>
</protein>
<evidence type="ECO:0000259" key="2">
    <source>
        <dbReference type="SMART" id="SM00507"/>
    </source>
</evidence>
<dbReference type="RefSeq" id="WP_103426578.1">
    <property type="nucleotide sequence ID" value="NZ_CP026309.1"/>
</dbReference>
<accession>A0A2I8VP48</accession>
<dbReference type="GO" id="GO:0008270">
    <property type="term" value="F:zinc ion binding"/>
    <property type="evidence" value="ECO:0007669"/>
    <property type="project" value="InterPro"/>
</dbReference>
<dbReference type="GO" id="GO:0003676">
    <property type="term" value="F:nucleic acid binding"/>
    <property type="evidence" value="ECO:0007669"/>
    <property type="project" value="InterPro"/>
</dbReference>
<name>A0A2I8VP48_9EURY</name>
<dbReference type="GO" id="GO:0004519">
    <property type="term" value="F:endonuclease activity"/>
    <property type="evidence" value="ECO:0007669"/>
    <property type="project" value="InterPro"/>
</dbReference>
<dbReference type="OrthoDB" id="11472at2157"/>
<dbReference type="EMBL" id="CP026309">
    <property type="protein sequence ID" value="AUV82889.1"/>
    <property type="molecule type" value="Genomic_DNA"/>
</dbReference>
<dbReference type="CDD" id="cd00085">
    <property type="entry name" value="HNHc"/>
    <property type="match status" value="1"/>
</dbReference>
<dbReference type="InterPro" id="IPR003615">
    <property type="entry name" value="HNH_nuc"/>
</dbReference>
<dbReference type="KEGG" id="srub:C2R22_15620"/>
<dbReference type="Pfam" id="PF01844">
    <property type="entry name" value="HNH"/>
    <property type="match status" value="1"/>
</dbReference>
<dbReference type="Proteomes" id="UP000236584">
    <property type="component" value="Chromosome"/>
</dbReference>
<dbReference type="GeneID" id="95973259"/>
<sequence length="244" mass="28193">MELGDSQRWLTELRNRHAALLKQRREVRFRPSCGCNNQKRQDNDHGSARHRRDGGETGYDFGGERDWIENELVGVYTEYVGRACDPDETYQAQIKKLLLVFEYSIPSRILAEVVGCSAGHARRFEWDAEQQIVREKQWSRKQREHQAPPALAKRVRERDDDRCVRCESTEQTVVHHIDPARQDGPAVMENLAVLCNRCHVIAHGGAVNTGEVIHGSTRQFWAWAEPDARWSALNNEQTTFDVFR</sequence>
<dbReference type="SMART" id="SM00507">
    <property type="entry name" value="HNHc"/>
    <property type="match status" value="1"/>
</dbReference>
<reference evidence="3 4" key="1">
    <citation type="submission" date="2018-01" db="EMBL/GenBank/DDBJ databases">
        <title>Complete genome sequence of Salinigranum rubrum GX10T, an extremely halophilic archaeon isolated from a marine solar saltern.</title>
        <authorList>
            <person name="Han S."/>
        </authorList>
    </citation>
    <scope>NUCLEOTIDE SEQUENCE [LARGE SCALE GENOMIC DNA]</scope>
    <source>
        <strain evidence="3 4">GX10</strain>
    </source>
</reference>
<evidence type="ECO:0000256" key="1">
    <source>
        <dbReference type="SAM" id="MobiDB-lite"/>
    </source>
</evidence>
<evidence type="ECO:0000313" key="4">
    <source>
        <dbReference type="Proteomes" id="UP000236584"/>
    </source>
</evidence>
<organism evidence="3 4">
    <name type="scientific">Salinigranum rubrum</name>
    <dbReference type="NCBI Taxonomy" id="755307"/>
    <lineage>
        <taxon>Archaea</taxon>
        <taxon>Methanobacteriati</taxon>
        <taxon>Methanobacteriota</taxon>
        <taxon>Stenosarchaea group</taxon>
        <taxon>Halobacteria</taxon>
        <taxon>Halobacteriales</taxon>
        <taxon>Haloferacaceae</taxon>
        <taxon>Salinigranum</taxon>
    </lineage>
</organism>
<gene>
    <name evidence="3" type="ORF">C2R22_15620</name>
</gene>
<dbReference type="AlphaFoldDB" id="A0A2I8VP48"/>
<feature type="region of interest" description="Disordered" evidence="1">
    <location>
        <begin position="33"/>
        <end position="60"/>
    </location>
</feature>